<dbReference type="Proteomes" id="UP000630923">
    <property type="component" value="Unassembled WGS sequence"/>
</dbReference>
<comment type="caution">
    <text evidence="2">The sequence shown here is derived from an EMBL/GenBank/DDBJ whole genome shotgun (WGS) entry which is preliminary data.</text>
</comment>
<protein>
    <submittedName>
        <fullName evidence="2">Uncharacterized protein</fullName>
    </submittedName>
</protein>
<dbReference type="EMBL" id="BNCI01000002">
    <property type="protein sequence ID" value="GHF27989.1"/>
    <property type="molecule type" value="Genomic_DNA"/>
</dbReference>
<dbReference type="AlphaFoldDB" id="A0A919AXL3"/>
<feature type="compositionally biased region" description="Polar residues" evidence="1">
    <location>
        <begin position="40"/>
        <end position="49"/>
    </location>
</feature>
<name>A0A919AXL3_9PROT</name>
<gene>
    <name evidence="2" type="ORF">GCM10017044_23960</name>
</gene>
<reference evidence="2" key="2">
    <citation type="submission" date="2020-09" db="EMBL/GenBank/DDBJ databases">
        <authorList>
            <person name="Sun Q."/>
            <person name="Kim S."/>
        </authorList>
    </citation>
    <scope>NUCLEOTIDE SEQUENCE</scope>
    <source>
        <strain evidence="2">KCTC 42590</strain>
    </source>
</reference>
<reference evidence="2" key="1">
    <citation type="journal article" date="2014" name="Int. J. Syst. Evol. Microbiol.">
        <title>Complete genome sequence of Corynebacterium casei LMG S-19264T (=DSM 44701T), isolated from a smear-ripened cheese.</title>
        <authorList>
            <consortium name="US DOE Joint Genome Institute (JGI-PGF)"/>
            <person name="Walter F."/>
            <person name="Albersmeier A."/>
            <person name="Kalinowski J."/>
            <person name="Ruckert C."/>
        </authorList>
    </citation>
    <scope>NUCLEOTIDE SEQUENCE</scope>
    <source>
        <strain evidence="2">KCTC 42590</strain>
    </source>
</reference>
<sequence>MPFAKFDVDDTSHPRLNPQRLFKENEKGESGDTEHRKYSQAVSRTIDNR</sequence>
<keyword evidence="3" id="KW-1185">Reference proteome</keyword>
<evidence type="ECO:0000313" key="2">
    <source>
        <dbReference type="EMBL" id="GHF27989.1"/>
    </source>
</evidence>
<organism evidence="2 3">
    <name type="scientific">Kordiimonas sediminis</name>
    <dbReference type="NCBI Taxonomy" id="1735581"/>
    <lineage>
        <taxon>Bacteria</taxon>
        <taxon>Pseudomonadati</taxon>
        <taxon>Pseudomonadota</taxon>
        <taxon>Alphaproteobacteria</taxon>
        <taxon>Kordiimonadales</taxon>
        <taxon>Kordiimonadaceae</taxon>
        <taxon>Kordiimonas</taxon>
    </lineage>
</organism>
<feature type="compositionally biased region" description="Basic and acidic residues" evidence="1">
    <location>
        <begin position="1"/>
        <end position="13"/>
    </location>
</feature>
<accession>A0A919AXL3</accession>
<feature type="region of interest" description="Disordered" evidence="1">
    <location>
        <begin position="1"/>
        <end position="49"/>
    </location>
</feature>
<evidence type="ECO:0000313" key="3">
    <source>
        <dbReference type="Proteomes" id="UP000630923"/>
    </source>
</evidence>
<proteinExistence type="predicted"/>
<evidence type="ECO:0000256" key="1">
    <source>
        <dbReference type="SAM" id="MobiDB-lite"/>
    </source>
</evidence>
<feature type="compositionally biased region" description="Basic and acidic residues" evidence="1">
    <location>
        <begin position="21"/>
        <end position="37"/>
    </location>
</feature>